<evidence type="ECO:0000313" key="3">
    <source>
        <dbReference type="Proteomes" id="UP000704762"/>
    </source>
</evidence>
<protein>
    <submittedName>
        <fullName evidence="2">Prolyl-tRNA editing enzyme YbaK/EbsC (Cys-tRNA(Pro) deacylase)</fullName>
    </submittedName>
</protein>
<dbReference type="InterPro" id="IPR007214">
    <property type="entry name" value="YbaK/aa-tRNA-synth-assoc-dom"/>
</dbReference>
<organism evidence="2 3">
    <name type="scientific">Microlunatus panaciterrae</name>
    <dbReference type="NCBI Taxonomy" id="400768"/>
    <lineage>
        <taxon>Bacteria</taxon>
        <taxon>Bacillati</taxon>
        <taxon>Actinomycetota</taxon>
        <taxon>Actinomycetes</taxon>
        <taxon>Propionibacteriales</taxon>
        <taxon>Propionibacteriaceae</taxon>
        <taxon>Microlunatus</taxon>
    </lineage>
</organism>
<reference evidence="2 3" key="1">
    <citation type="submission" date="2021-01" db="EMBL/GenBank/DDBJ databases">
        <title>Sequencing the genomes of 1000 actinobacteria strains.</title>
        <authorList>
            <person name="Klenk H.-P."/>
        </authorList>
    </citation>
    <scope>NUCLEOTIDE SEQUENCE [LARGE SCALE GENOMIC DNA]</scope>
    <source>
        <strain evidence="2 3">DSM 18662</strain>
    </source>
</reference>
<dbReference type="Proteomes" id="UP000704762">
    <property type="component" value="Unassembled WGS sequence"/>
</dbReference>
<dbReference type="EMBL" id="JAFBCF010000001">
    <property type="protein sequence ID" value="MBM7800292.1"/>
    <property type="molecule type" value="Genomic_DNA"/>
</dbReference>
<keyword evidence="3" id="KW-1185">Reference proteome</keyword>
<dbReference type="Gene3D" id="3.90.960.10">
    <property type="entry name" value="YbaK/aminoacyl-tRNA synthetase-associated domain"/>
    <property type="match status" value="1"/>
</dbReference>
<accession>A0ABS2RNZ7</accession>
<name>A0ABS2RNZ7_9ACTN</name>
<dbReference type="InterPro" id="IPR036754">
    <property type="entry name" value="YbaK/aa-tRNA-synt-asso_dom_sf"/>
</dbReference>
<comment type="caution">
    <text evidence="2">The sequence shown here is derived from an EMBL/GenBank/DDBJ whole genome shotgun (WGS) entry which is preliminary data.</text>
</comment>
<evidence type="ECO:0000313" key="2">
    <source>
        <dbReference type="EMBL" id="MBM7800292.1"/>
    </source>
</evidence>
<proteinExistence type="predicted"/>
<gene>
    <name evidence="2" type="ORF">JOE57_003213</name>
</gene>
<sequence>MSDFSAPPEIGTLRWLPAVDHPELLAAPVAGAVASVPDAFVAPIDPDLADTAAFCEAYAVPLQVSANCVVVAGRRGEVSTLAACLVLATDRADVNKTVRRHLDVRKISFAAMTEAVARTSMEYGGITPIGLPADWPLLVDTAVTDSEWVVVGSGIRGSKIAIRGAATARLPAAQVLDLAQRG</sequence>
<evidence type="ECO:0000259" key="1">
    <source>
        <dbReference type="Pfam" id="PF04073"/>
    </source>
</evidence>
<dbReference type="Pfam" id="PF04073">
    <property type="entry name" value="tRNA_edit"/>
    <property type="match status" value="1"/>
</dbReference>
<feature type="domain" description="YbaK/aminoacyl-tRNA synthetase-associated" evidence="1">
    <location>
        <begin position="46"/>
        <end position="168"/>
    </location>
</feature>
<dbReference type="RefSeq" id="WP_204919578.1">
    <property type="nucleotide sequence ID" value="NZ_BAAAQP010000003.1"/>
</dbReference>
<dbReference type="SUPFAM" id="SSF55826">
    <property type="entry name" value="YbaK/ProRS associated domain"/>
    <property type="match status" value="1"/>
</dbReference>